<dbReference type="FunFam" id="3.40.50.720:FF:000173">
    <property type="entry name" value="3-oxoacyl-[acyl-carrier protein] reductase"/>
    <property type="match status" value="1"/>
</dbReference>
<protein>
    <submittedName>
        <fullName evidence="3">3-oxoacyl-[acyl-carrier protein] reductase</fullName>
    </submittedName>
</protein>
<dbReference type="Proteomes" id="UP000294692">
    <property type="component" value="Unassembled WGS sequence"/>
</dbReference>
<dbReference type="AlphaFoldDB" id="A0A4R3VI58"/>
<evidence type="ECO:0000313" key="4">
    <source>
        <dbReference type="Proteomes" id="UP000294692"/>
    </source>
</evidence>
<dbReference type="PANTHER" id="PTHR42879:SF2">
    <property type="entry name" value="3-OXOACYL-[ACYL-CARRIER-PROTEIN] REDUCTASE FABG"/>
    <property type="match status" value="1"/>
</dbReference>
<sequence>MAVSLSLEGRTALVTGSGRNLGRGIALGFARAGANVVLNGRSDMDALRSVAEEAEALGVQAMCVQADVTQPDQVQAMVDEALQRFGSVDIAVSNVGLRPRQAFLDISVEDWRRVIETSLSSAFYLARAVLPSMRDRRWGRIIHMSGRDGFFTYANRAHNVTAKAGLHALAKAIAVEFGEYNITANTIAPGKMDTIRDETHYPNYRELWAEAVKTMPLRRLGTAEDAADCCLFLAAGTSYVTGQLIHLNGGESLY</sequence>
<dbReference type="EMBL" id="SMBX01000001">
    <property type="protein sequence ID" value="TCV02625.1"/>
    <property type="molecule type" value="Genomic_DNA"/>
</dbReference>
<comment type="caution">
    <text evidence="3">The sequence shown here is derived from an EMBL/GenBank/DDBJ whole genome shotgun (WGS) entry which is preliminary data.</text>
</comment>
<evidence type="ECO:0000256" key="2">
    <source>
        <dbReference type="ARBA" id="ARBA00023002"/>
    </source>
</evidence>
<dbReference type="Gene3D" id="3.40.50.720">
    <property type="entry name" value="NAD(P)-binding Rossmann-like Domain"/>
    <property type="match status" value="1"/>
</dbReference>
<dbReference type="Pfam" id="PF13561">
    <property type="entry name" value="adh_short_C2"/>
    <property type="match status" value="1"/>
</dbReference>
<proteinExistence type="inferred from homology"/>
<dbReference type="PRINTS" id="PR00081">
    <property type="entry name" value="GDHRDH"/>
</dbReference>
<evidence type="ECO:0000256" key="1">
    <source>
        <dbReference type="ARBA" id="ARBA00006484"/>
    </source>
</evidence>
<keyword evidence="2" id="KW-0560">Oxidoreductase</keyword>
<dbReference type="RefSeq" id="WP_132472345.1">
    <property type="nucleotide sequence ID" value="NZ_JBHRVM010000001.1"/>
</dbReference>
<dbReference type="SUPFAM" id="SSF51735">
    <property type="entry name" value="NAD(P)-binding Rossmann-fold domains"/>
    <property type="match status" value="1"/>
</dbReference>
<organism evidence="3 4">
    <name type="scientific">Paracandidimonas soli</name>
    <dbReference type="NCBI Taxonomy" id="1917182"/>
    <lineage>
        <taxon>Bacteria</taxon>
        <taxon>Pseudomonadati</taxon>
        <taxon>Pseudomonadota</taxon>
        <taxon>Betaproteobacteria</taxon>
        <taxon>Burkholderiales</taxon>
        <taxon>Alcaligenaceae</taxon>
        <taxon>Paracandidimonas</taxon>
    </lineage>
</organism>
<reference evidence="3 4" key="1">
    <citation type="submission" date="2019-03" db="EMBL/GenBank/DDBJ databases">
        <title>Genomic Encyclopedia of Type Strains, Phase IV (KMG-IV): sequencing the most valuable type-strain genomes for metagenomic binning, comparative biology and taxonomic classification.</title>
        <authorList>
            <person name="Goeker M."/>
        </authorList>
    </citation>
    <scope>NUCLEOTIDE SEQUENCE [LARGE SCALE GENOMIC DNA]</scope>
    <source>
        <strain evidence="3 4">DSM 100048</strain>
    </source>
</reference>
<dbReference type="InterPro" id="IPR002347">
    <property type="entry name" value="SDR_fam"/>
</dbReference>
<accession>A0A4R3VI58</accession>
<dbReference type="OrthoDB" id="9786435at2"/>
<keyword evidence="4" id="KW-1185">Reference proteome</keyword>
<evidence type="ECO:0000313" key="3">
    <source>
        <dbReference type="EMBL" id="TCV02625.1"/>
    </source>
</evidence>
<dbReference type="PANTHER" id="PTHR42879">
    <property type="entry name" value="3-OXOACYL-(ACYL-CARRIER-PROTEIN) REDUCTASE"/>
    <property type="match status" value="1"/>
</dbReference>
<dbReference type="InterPro" id="IPR036291">
    <property type="entry name" value="NAD(P)-bd_dom_sf"/>
</dbReference>
<gene>
    <name evidence="3" type="ORF">EV686_10179</name>
</gene>
<comment type="similarity">
    <text evidence="1">Belongs to the short-chain dehydrogenases/reductases (SDR) family.</text>
</comment>
<name>A0A4R3VI58_9BURK</name>
<dbReference type="InterPro" id="IPR050259">
    <property type="entry name" value="SDR"/>
</dbReference>
<dbReference type="GO" id="GO:0016491">
    <property type="term" value="F:oxidoreductase activity"/>
    <property type="evidence" value="ECO:0007669"/>
    <property type="project" value="UniProtKB-KW"/>
</dbReference>